<feature type="region of interest" description="Disordered" evidence="1">
    <location>
        <begin position="104"/>
        <end position="135"/>
    </location>
</feature>
<evidence type="ECO:0000256" key="1">
    <source>
        <dbReference type="SAM" id="MobiDB-lite"/>
    </source>
</evidence>
<feature type="compositionally biased region" description="Polar residues" evidence="1">
    <location>
        <begin position="124"/>
        <end position="135"/>
    </location>
</feature>
<sequence length="135" mass="15599">MRLDLSKLVTDPFLEERLQDAQSRAVRAATGVIEDEYDLEIQLRCFLSDTYNIPIMDSYFDRPLDDLAFEAYLIAERNKIKNTQPDSLVKESLEEAADYAAEGWEDFDMPNPLSDEEKQKMTDFMNTSTFIGEPK</sequence>
<evidence type="ECO:0000313" key="2">
    <source>
        <dbReference type="EMBL" id="CAB5221508.1"/>
    </source>
</evidence>
<name>A0A6J7WXD8_9CAUD</name>
<proteinExistence type="predicted"/>
<dbReference type="EMBL" id="LR798292">
    <property type="protein sequence ID" value="CAB5221508.1"/>
    <property type="molecule type" value="Genomic_DNA"/>
</dbReference>
<protein>
    <submittedName>
        <fullName evidence="2">Uncharacterized protein</fullName>
    </submittedName>
</protein>
<gene>
    <name evidence="2" type="ORF">UFOVP244_182</name>
</gene>
<organism evidence="2">
    <name type="scientific">uncultured Caudovirales phage</name>
    <dbReference type="NCBI Taxonomy" id="2100421"/>
    <lineage>
        <taxon>Viruses</taxon>
        <taxon>Duplodnaviria</taxon>
        <taxon>Heunggongvirae</taxon>
        <taxon>Uroviricota</taxon>
        <taxon>Caudoviricetes</taxon>
        <taxon>Peduoviridae</taxon>
        <taxon>Maltschvirus</taxon>
        <taxon>Maltschvirus maltsch</taxon>
    </lineage>
</organism>
<reference evidence="2" key="1">
    <citation type="submission" date="2020-05" db="EMBL/GenBank/DDBJ databases">
        <authorList>
            <person name="Chiriac C."/>
            <person name="Salcher M."/>
            <person name="Ghai R."/>
            <person name="Kavagutti S V."/>
        </authorList>
    </citation>
    <scope>NUCLEOTIDE SEQUENCE</scope>
</reference>
<accession>A0A6J7WXD8</accession>